<dbReference type="PANTHER" id="PTHR13966:SF19">
    <property type="entry name" value="NUCLEASE EXOG, MITOCHONDRIAL"/>
    <property type="match status" value="1"/>
</dbReference>
<dbReference type="GO" id="GO:0003676">
    <property type="term" value="F:nucleic acid binding"/>
    <property type="evidence" value="ECO:0007669"/>
    <property type="project" value="InterPro"/>
</dbReference>
<gene>
    <name evidence="9" type="ORF">CINCED_3A001670</name>
</gene>
<dbReference type="GO" id="GO:0000014">
    <property type="term" value="F:single-stranded DNA endodeoxyribonuclease activity"/>
    <property type="evidence" value="ECO:0007669"/>
    <property type="project" value="TreeGrafter"/>
</dbReference>
<keyword evidence="10" id="KW-1185">Reference proteome</keyword>
<evidence type="ECO:0000256" key="1">
    <source>
        <dbReference type="ARBA" id="ARBA00010052"/>
    </source>
</evidence>
<dbReference type="InterPro" id="IPR001604">
    <property type="entry name" value="Endo_G_ENPP1-like_dom"/>
</dbReference>
<keyword evidence="3 9" id="KW-0378">Hydrolase</keyword>
<dbReference type="GO" id="GO:0046872">
    <property type="term" value="F:metal ion binding"/>
    <property type="evidence" value="ECO:0007669"/>
    <property type="project" value="UniProtKB-KW"/>
</dbReference>
<evidence type="ECO:0000313" key="9">
    <source>
        <dbReference type="EMBL" id="VVC24485.1"/>
    </source>
</evidence>
<name>A0A5E4LXY8_9HEMI</name>
<evidence type="ECO:0000256" key="6">
    <source>
        <dbReference type="SAM" id="SignalP"/>
    </source>
</evidence>
<dbReference type="Pfam" id="PF01223">
    <property type="entry name" value="Endonuclease_NS"/>
    <property type="match status" value="1"/>
</dbReference>
<feature type="domain" description="ENPP1-3/EXOG-like endonuclease/phosphodiesterase" evidence="7">
    <location>
        <begin position="146"/>
        <end position="374"/>
    </location>
</feature>
<dbReference type="SMART" id="SM00892">
    <property type="entry name" value="Endonuclease_NS"/>
    <property type="match status" value="1"/>
</dbReference>
<keyword evidence="3 9" id="KW-0255">Endonuclease</keyword>
<dbReference type="SUPFAM" id="SSF54060">
    <property type="entry name" value="His-Me finger endonucleases"/>
    <property type="match status" value="1"/>
</dbReference>
<dbReference type="GO" id="GO:0004521">
    <property type="term" value="F:RNA endonuclease activity"/>
    <property type="evidence" value="ECO:0007669"/>
    <property type="project" value="TreeGrafter"/>
</dbReference>
<feature type="chain" id="PRO_5022987772" evidence="6">
    <location>
        <begin position="19"/>
        <end position="404"/>
    </location>
</feature>
<dbReference type="Gene3D" id="3.40.570.10">
    <property type="entry name" value="Extracellular Endonuclease, subunit A"/>
    <property type="match status" value="1"/>
</dbReference>
<dbReference type="FunFam" id="3.40.570.10:FF:000007">
    <property type="entry name" value="Alkaline nuclease"/>
    <property type="match status" value="1"/>
</dbReference>
<sequence>MNGVLGIFFSAFLIRARFLHVVKQPIGIGCDIHINSEISHKQPLVLKEIQGNEKGYAFDEPDVEDDMFFKSGESVLLACPGSGFHDSNNTELRVNCVQLRGFRDEINKEERSFEQFKCNRLPESKLKREGQCAGNKSAFAIGFEVREAFVKIIDLCFDEDTNSALYAVHKLTPNITGSQKDGYRISFKEGGLFPSFSANVAYNRDHQKYMFSKIISRSVANQYINNYAFFARGHLAPRADFIFDSQQAATFYYANVGPQWQSFNNGNWEKLESAIRKFVINKQLELIVYTGTYGMYEINGKKMFLTYDAAEQYKIPIPQIFWKILYDEKNERAVVFVGLNDPYGDPYDNPAKKICSEDICHLISWVSFKPNPKNGLMYCCEFYDFIETVKFLPPIGIVNDVLYN</sequence>
<dbReference type="SMART" id="SM00477">
    <property type="entry name" value="NUC"/>
    <property type="match status" value="1"/>
</dbReference>
<dbReference type="OrthoDB" id="5960141at2759"/>
<dbReference type="Proteomes" id="UP000325440">
    <property type="component" value="Unassembled WGS sequence"/>
</dbReference>
<proteinExistence type="inferred from homology"/>
<keyword evidence="6" id="KW-0732">Signal</keyword>
<evidence type="ECO:0000256" key="4">
    <source>
        <dbReference type="PIRSR" id="PIRSR640255-1"/>
    </source>
</evidence>
<evidence type="ECO:0000256" key="2">
    <source>
        <dbReference type="ARBA" id="ARBA00022722"/>
    </source>
</evidence>
<dbReference type="EMBL" id="CABPRJ010000003">
    <property type="protein sequence ID" value="VVC24485.1"/>
    <property type="molecule type" value="Genomic_DNA"/>
</dbReference>
<dbReference type="GO" id="GO:0005634">
    <property type="term" value="C:nucleus"/>
    <property type="evidence" value="ECO:0007669"/>
    <property type="project" value="TreeGrafter"/>
</dbReference>
<protein>
    <submittedName>
        <fullName evidence="9">Extracellular Endonuclease, subunit A,DNA/RNA non-specific endonuclease</fullName>
    </submittedName>
</protein>
<keyword evidence="5" id="KW-0479">Metal-binding</keyword>
<evidence type="ECO:0000256" key="3">
    <source>
        <dbReference type="ARBA" id="ARBA00022759"/>
    </source>
</evidence>
<evidence type="ECO:0000259" key="7">
    <source>
        <dbReference type="SMART" id="SM00477"/>
    </source>
</evidence>
<evidence type="ECO:0000313" key="10">
    <source>
        <dbReference type="Proteomes" id="UP000325440"/>
    </source>
</evidence>
<feature type="active site" description="Proton acceptor" evidence="4">
    <location>
        <position position="234"/>
    </location>
</feature>
<dbReference type="InterPro" id="IPR020821">
    <property type="entry name" value="ENPP1-3/EXOG-like_nuc-like"/>
</dbReference>
<dbReference type="GO" id="GO:0006309">
    <property type="term" value="P:apoptotic DNA fragmentation"/>
    <property type="evidence" value="ECO:0007669"/>
    <property type="project" value="TreeGrafter"/>
</dbReference>
<dbReference type="InterPro" id="IPR044925">
    <property type="entry name" value="His-Me_finger_sf"/>
</dbReference>
<comment type="similarity">
    <text evidence="1">Belongs to the DNA/RNA non-specific endonuclease family.</text>
</comment>
<dbReference type="GO" id="GO:0005743">
    <property type="term" value="C:mitochondrial inner membrane"/>
    <property type="evidence" value="ECO:0007669"/>
    <property type="project" value="TreeGrafter"/>
</dbReference>
<keyword evidence="2" id="KW-0540">Nuclease</keyword>
<feature type="binding site" evidence="5">
    <location>
        <position position="264"/>
    </location>
    <ligand>
        <name>Mg(2+)</name>
        <dbReference type="ChEBI" id="CHEBI:18420"/>
        <note>catalytic</note>
    </ligand>
</feature>
<evidence type="ECO:0000259" key="8">
    <source>
        <dbReference type="SMART" id="SM00892"/>
    </source>
</evidence>
<reference evidence="9 10" key="1">
    <citation type="submission" date="2019-08" db="EMBL/GenBank/DDBJ databases">
        <authorList>
            <person name="Alioto T."/>
            <person name="Alioto T."/>
            <person name="Gomez Garrido J."/>
        </authorList>
    </citation>
    <scope>NUCLEOTIDE SEQUENCE [LARGE SCALE GENOMIC DNA]</scope>
</reference>
<evidence type="ECO:0000256" key="5">
    <source>
        <dbReference type="PIRSR" id="PIRSR640255-2"/>
    </source>
</evidence>
<dbReference type="InterPro" id="IPR040255">
    <property type="entry name" value="Non-specific_endonuclease"/>
</dbReference>
<accession>A0A5E4LXY8</accession>
<feature type="signal peptide" evidence="6">
    <location>
        <begin position="1"/>
        <end position="18"/>
    </location>
</feature>
<dbReference type="AlphaFoldDB" id="A0A5E4LXY8"/>
<feature type="domain" description="DNA/RNA non-specific endonuclease/pyrophosphatase/phosphodiesterase" evidence="8">
    <location>
        <begin position="149"/>
        <end position="385"/>
    </location>
</feature>
<dbReference type="InterPro" id="IPR044929">
    <property type="entry name" value="DNA/RNA_non-sp_Endonuclease_sf"/>
</dbReference>
<organism evidence="9 10">
    <name type="scientific">Cinara cedri</name>
    <dbReference type="NCBI Taxonomy" id="506608"/>
    <lineage>
        <taxon>Eukaryota</taxon>
        <taxon>Metazoa</taxon>
        <taxon>Ecdysozoa</taxon>
        <taxon>Arthropoda</taxon>
        <taxon>Hexapoda</taxon>
        <taxon>Insecta</taxon>
        <taxon>Pterygota</taxon>
        <taxon>Neoptera</taxon>
        <taxon>Paraneoptera</taxon>
        <taxon>Hemiptera</taxon>
        <taxon>Sternorrhyncha</taxon>
        <taxon>Aphidomorpha</taxon>
        <taxon>Aphidoidea</taxon>
        <taxon>Aphididae</taxon>
        <taxon>Lachninae</taxon>
        <taxon>Cinara</taxon>
    </lineage>
</organism>
<dbReference type="PANTHER" id="PTHR13966">
    <property type="entry name" value="ENDONUCLEASE RELATED"/>
    <property type="match status" value="1"/>
</dbReference>